<name>A0A1Y1ZW87_9PLEO</name>
<evidence type="ECO:0000313" key="3">
    <source>
        <dbReference type="Proteomes" id="UP000193144"/>
    </source>
</evidence>
<proteinExistence type="predicted"/>
<dbReference type="Pfam" id="PF06985">
    <property type="entry name" value="HET"/>
    <property type="match status" value="1"/>
</dbReference>
<reference evidence="2 3" key="1">
    <citation type="submission" date="2016-07" db="EMBL/GenBank/DDBJ databases">
        <title>Pervasive Adenine N6-methylation of Active Genes in Fungi.</title>
        <authorList>
            <consortium name="DOE Joint Genome Institute"/>
            <person name="Mondo S.J."/>
            <person name="Dannebaum R.O."/>
            <person name="Kuo R.C."/>
            <person name="Labutti K."/>
            <person name="Haridas S."/>
            <person name="Kuo A."/>
            <person name="Salamov A."/>
            <person name="Ahrendt S.R."/>
            <person name="Lipzen A."/>
            <person name="Sullivan W."/>
            <person name="Andreopoulos W.B."/>
            <person name="Clum A."/>
            <person name="Lindquist E."/>
            <person name="Daum C."/>
            <person name="Ramamoorthy G.K."/>
            <person name="Gryganskyi A."/>
            <person name="Culley D."/>
            <person name="Magnuson J.K."/>
            <person name="James T.Y."/>
            <person name="O'Malley M.A."/>
            <person name="Stajich J.E."/>
            <person name="Spatafora J.W."/>
            <person name="Visel A."/>
            <person name="Grigoriev I.V."/>
        </authorList>
    </citation>
    <scope>NUCLEOTIDE SEQUENCE [LARGE SCALE GENOMIC DNA]</scope>
    <source>
        <strain evidence="2 3">CBS 115471</strain>
    </source>
</reference>
<dbReference type="PANTHER" id="PTHR24148">
    <property type="entry name" value="ANKYRIN REPEAT DOMAIN-CONTAINING PROTEIN 39 HOMOLOG-RELATED"/>
    <property type="match status" value="1"/>
</dbReference>
<protein>
    <submittedName>
        <fullName evidence="2">Heterokaryon incompatibility protein-domain-containing protein</fullName>
    </submittedName>
</protein>
<dbReference type="EMBL" id="MCFA01000032">
    <property type="protein sequence ID" value="ORY14533.1"/>
    <property type="molecule type" value="Genomic_DNA"/>
</dbReference>
<dbReference type="Proteomes" id="UP000193144">
    <property type="component" value="Unassembled WGS sequence"/>
</dbReference>
<keyword evidence="3" id="KW-1185">Reference proteome</keyword>
<feature type="domain" description="Heterokaryon incompatibility" evidence="1">
    <location>
        <begin position="42"/>
        <end position="237"/>
    </location>
</feature>
<evidence type="ECO:0000259" key="1">
    <source>
        <dbReference type="Pfam" id="PF06985"/>
    </source>
</evidence>
<dbReference type="PANTHER" id="PTHR24148:SF64">
    <property type="entry name" value="HETEROKARYON INCOMPATIBILITY DOMAIN-CONTAINING PROTEIN"/>
    <property type="match status" value="1"/>
</dbReference>
<dbReference type="OrthoDB" id="3557394at2759"/>
<gene>
    <name evidence="2" type="ORF">BCR34DRAFT_509642</name>
</gene>
<evidence type="ECO:0000313" key="2">
    <source>
        <dbReference type="EMBL" id="ORY14533.1"/>
    </source>
</evidence>
<dbReference type="Pfam" id="PF26639">
    <property type="entry name" value="Het-6_barrel"/>
    <property type="match status" value="1"/>
</dbReference>
<dbReference type="InterPro" id="IPR010730">
    <property type="entry name" value="HET"/>
</dbReference>
<sequence length="766" mass="87611">MNYPGDSLNSDQIRVIELLPGQWDEEIHCDLYKVSLSSNPHYEALSYVWGSKGAQRKIRLNGQIHSVTFNLYCALRRFRRKESPTILWVDALCINQTDIGERTHQVRMMGQIYKMCAIVIVYLGEGSSNSKSIPDFQGDAVEYFGDDRDLGHIRPFMKGYYTSMQPSGYNIAFDPRPAFALIRMLSMNEHIHKLPLFEASEQTSFSSDRVSQLSEALRCMMNNPWTPWWSRIWVVQEVVMPREVKIVYGNVSAPWTILADAARFYAVHTRSCCSKVAAIMSQDCLKVLLDFSQRISAIEIFRKAYNAENSNEEEAAQELESLNTEIGSDEIEERSLLSLLQQFRDRQATDPRDKIYALLSLVKHRPGQQILSPDYSLSEIEVFRGATLKCISDTGSLSVLNSTFIRKLRQDLPTWMPDWGAPGEYTRGGRTEALALYNSYIRFSNRLSKLIRLAGRYVGAVTNVGDIMWSGNALTAKATLLQWIETINGPSETKRITWRELCNIFCADVLYLSPNFQGRTRVLRTKFVDRTTFLAWTFTSNRSPGPLDGLWYAQGKSTNWVSRETDWQESLEKGILEVEDISDGLGFFGRVFSAKGQGKIIELIFRQMGYQLQEDFKYDPITKGRIGDIMRYLEEEEKKYMAKDIGHKPFSRLEDRIVDGLGLKYKEIEHEAGIVDHSIMTATLGRRLIITDNQYIGLGPAESKVGDHLFLLDGARTPFVLRRSIPFDERYKMVGDCYVQGLMDADTLEENLDRDGVRDWNPIVLE</sequence>
<organism evidence="2 3">
    <name type="scientific">Clohesyomyces aquaticus</name>
    <dbReference type="NCBI Taxonomy" id="1231657"/>
    <lineage>
        <taxon>Eukaryota</taxon>
        <taxon>Fungi</taxon>
        <taxon>Dikarya</taxon>
        <taxon>Ascomycota</taxon>
        <taxon>Pezizomycotina</taxon>
        <taxon>Dothideomycetes</taxon>
        <taxon>Pleosporomycetidae</taxon>
        <taxon>Pleosporales</taxon>
        <taxon>Lindgomycetaceae</taxon>
        <taxon>Clohesyomyces</taxon>
    </lineage>
</organism>
<accession>A0A1Y1ZW87</accession>
<dbReference type="STRING" id="1231657.A0A1Y1ZW87"/>
<dbReference type="AlphaFoldDB" id="A0A1Y1ZW87"/>
<comment type="caution">
    <text evidence="2">The sequence shown here is derived from an EMBL/GenBank/DDBJ whole genome shotgun (WGS) entry which is preliminary data.</text>
</comment>
<dbReference type="InterPro" id="IPR052895">
    <property type="entry name" value="HetReg/Transcr_Mod"/>
</dbReference>